<gene>
    <name evidence="2" type="ORF">V8G56_13380</name>
</gene>
<proteinExistence type="predicted"/>
<evidence type="ECO:0000313" key="2">
    <source>
        <dbReference type="EMBL" id="MFH6769739.1"/>
    </source>
</evidence>
<evidence type="ECO:0000256" key="1">
    <source>
        <dbReference type="SAM" id="Phobius"/>
    </source>
</evidence>
<dbReference type="EMBL" id="JBAWKC010000004">
    <property type="protein sequence ID" value="MFH6769739.1"/>
    <property type="molecule type" value="Genomic_DNA"/>
</dbReference>
<reference evidence="2 3" key="1">
    <citation type="submission" date="2024-02" db="EMBL/GenBank/DDBJ databases">
        <title>A Gaetbulibacter species isolated from tidal flats and genomic insights of their niches.</title>
        <authorList>
            <person name="Ye Y."/>
        </authorList>
    </citation>
    <scope>NUCLEOTIDE SEQUENCE [LARGE SCALE GENOMIC DNA]</scope>
    <source>
        <strain evidence="2 3">KEM-8</strain>
    </source>
</reference>
<keyword evidence="1" id="KW-0812">Transmembrane</keyword>
<feature type="transmembrane region" description="Helical" evidence="1">
    <location>
        <begin position="6"/>
        <end position="27"/>
    </location>
</feature>
<name>A0ABW7MSV4_9FLAO</name>
<keyword evidence="3" id="KW-1185">Reference proteome</keyword>
<evidence type="ECO:0000313" key="3">
    <source>
        <dbReference type="Proteomes" id="UP001610104"/>
    </source>
</evidence>
<dbReference type="Proteomes" id="UP001610104">
    <property type="component" value="Unassembled WGS sequence"/>
</dbReference>
<feature type="transmembrane region" description="Helical" evidence="1">
    <location>
        <begin position="98"/>
        <end position="119"/>
    </location>
</feature>
<dbReference type="PROSITE" id="PS51257">
    <property type="entry name" value="PROKAR_LIPOPROTEIN"/>
    <property type="match status" value="1"/>
</dbReference>
<keyword evidence="1" id="KW-1133">Transmembrane helix</keyword>
<evidence type="ECO:0008006" key="4">
    <source>
        <dbReference type="Google" id="ProtNLM"/>
    </source>
</evidence>
<accession>A0ABW7MSV4</accession>
<dbReference type="RefSeq" id="WP_395438960.1">
    <property type="nucleotide sequence ID" value="NZ_JBAWKC010000004.1"/>
</dbReference>
<sequence>MSTIRTYIEHLVLIFITLILLQSCVVYQKNSVSLEAAVLQELKSKVEMKTKETYKFQRIVFEDDHFYGIQDIKGEKIKRPLQANDLNKIRLQDKSKSTIATVATILGSLTVVILVWYFIDTGGGNWLDLSE</sequence>
<organism evidence="2 3">
    <name type="scientific">Gaetbulibacter aquiaggeris</name>
    <dbReference type="NCBI Taxonomy" id="1735373"/>
    <lineage>
        <taxon>Bacteria</taxon>
        <taxon>Pseudomonadati</taxon>
        <taxon>Bacteroidota</taxon>
        <taxon>Flavobacteriia</taxon>
        <taxon>Flavobacteriales</taxon>
        <taxon>Flavobacteriaceae</taxon>
        <taxon>Gaetbulibacter</taxon>
    </lineage>
</organism>
<keyword evidence="1" id="KW-0472">Membrane</keyword>
<protein>
    <recommendedName>
        <fullName evidence="4">Lipoprotein</fullName>
    </recommendedName>
</protein>
<comment type="caution">
    <text evidence="2">The sequence shown here is derived from an EMBL/GenBank/DDBJ whole genome shotgun (WGS) entry which is preliminary data.</text>
</comment>